<name>A0A369IA21_9BACT</name>
<organism evidence="2 3">
    <name type="scientific">Runella aurantiaca</name>
    <dbReference type="NCBI Taxonomy" id="2282308"/>
    <lineage>
        <taxon>Bacteria</taxon>
        <taxon>Pseudomonadati</taxon>
        <taxon>Bacteroidota</taxon>
        <taxon>Cytophagia</taxon>
        <taxon>Cytophagales</taxon>
        <taxon>Spirosomataceae</taxon>
        <taxon>Runella</taxon>
    </lineage>
</organism>
<dbReference type="PROSITE" id="PS51257">
    <property type="entry name" value="PROKAR_LIPOPROTEIN"/>
    <property type="match status" value="1"/>
</dbReference>
<keyword evidence="1" id="KW-0732">Signal</keyword>
<accession>A0A369IA21</accession>
<keyword evidence="3" id="KW-1185">Reference proteome</keyword>
<gene>
    <name evidence="2" type="ORF">DVG78_12000</name>
</gene>
<dbReference type="OrthoDB" id="963740at2"/>
<sequence length="87" mass="9695">MKKIIVFVCLLAALSCRKSNVLDPAQNCGKELEQYTTALEEFSKDPTNKAKCEAVKKTLTGIINSCSIYTAAQRKIYEDQLKDTTCD</sequence>
<comment type="caution">
    <text evidence="2">The sequence shown here is derived from an EMBL/GenBank/DDBJ whole genome shotgun (WGS) entry which is preliminary data.</text>
</comment>
<dbReference type="Proteomes" id="UP000253141">
    <property type="component" value="Unassembled WGS sequence"/>
</dbReference>
<evidence type="ECO:0000256" key="1">
    <source>
        <dbReference type="SAM" id="SignalP"/>
    </source>
</evidence>
<feature type="chain" id="PRO_5016785481" description="Lipoprotein" evidence="1">
    <location>
        <begin position="19"/>
        <end position="87"/>
    </location>
</feature>
<dbReference type="EMBL" id="QPIW01000008">
    <property type="protein sequence ID" value="RDB05710.1"/>
    <property type="molecule type" value="Genomic_DNA"/>
</dbReference>
<reference evidence="2 3" key="1">
    <citation type="submission" date="2018-07" db="EMBL/GenBank/DDBJ databases">
        <title>Genome analysis of Runella aurantiaca.</title>
        <authorList>
            <person name="Yang X."/>
        </authorList>
    </citation>
    <scope>NUCLEOTIDE SEQUENCE [LARGE SCALE GENOMIC DNA]</scope>
    <source>
        <strain evidence="2 3">YX9</strain>
    </source>
</reference>
<feature type="signal peptide" evidence="1">
    <location>
        <begin position="1"/>
        <end position="18"/>
    </location>
</feature>
<proteinExistence type="predicted"/>
<evidence type="ECO:0000313" key="2">
    <source>
        <dbReference type="EMBL" id="RDB05710.1"/>
    </source>
</evidence>
<dbReference type="RefSeq" id="WP_114461314.1">
    <property type="nucleotide sequence ID" value="NZ_QPIW01000008.1"/>
</dbReference>
<protein>
    <recommendedName>
        <fullName evidence="4">Lipoprotein</fullName>
    </recommendedName>
</protein>
<dbReference type="AlphaFoldDB" id="A0A369IA21"/>
<evidence type="ECO:0000313" key="3">
    <source>
        <dbReference type="Proteomes" id="UP000253141"/>
    </source>
</evidence>
<evidence type="ECO:0008006" key="4">
    <source>
        <dbReference type="Google" id="ProtNLM"/>
    </source>
</evidence>